<dbReference type="Proteomes" id="UP000308199">
    <property type="component" value="Unassembled WGS sequence"/>
</dbReference>
<feature type="region of interest" description="Disordered" evidence="1">
    <location>
        <begin position="27"/>
        <end position="53"/>
    </location>
</feature>
<reference evidence="3 4" key="1">
    <citation type="submission" date="2019-02" db="EMBL/GenBank/DDBJ databases">
        <title>Genome sequencing of the rare red list fungi Phellinidium pouzarii.</title>
        <authorList>
            <person name="Buettner E."/>
            <person name="Kellner H."/>
        </authorList>
    </citation>
    <scope>NUCLEOTIDE SEQUENCE [LARGE SCALE GENOMIC DNA]</scope>
    <source>
        <strain evidence="3 4">DSM 108285</strain>
    </source>
</reference>
<keyword evidence="2" id="KW-1133">Transmembrane helix</keyword>
<feature type="region of interest" description="Disordered" evidence="1">
    <location>
        <begin position="289"/>
        <end position="315"/>
    </location>
</feature>
<dbReference type="AlphaFoldDB" id="A0A4S4L7Y0"/>
<accession>A0A4S4L7Y0</accession>
<protein>
    <submittedName>
        <fullName evidence="3">Uncharacterized protein</fullName>
    </submittedName>
</protein>
<dbReference type="OrthoDB" id="3364069at2759"/>
<evidence type="ECO:0000313" key="3">
    <source>
        <dbReference type="EMBL" id="THH07599.1"/>
    </source>
</evidence>
<feature type="transmembrane region" description="Helical" evidence="2">
    <location>
        <begin position="109"/>
        <end position="131"/>
    </location>
</feature>
<dbReference type="EMBL" id="SGPK01000135">
    <property type="protein sequence ID" value="THH07599.1"/>
    <property type="molecule type" value="Genomic_DNA"/>
</dbReference>
<keyword evidence="2" id="KW-0812">Transmembrane</keyword>
<organism evidence="3 4">
    <name type="scientific">Phellinidium pouzarii</name>
    <dbReference type="NCBI Taxonomy" id="167371"/>
    <lineage>
        <taxon>Eukaryota</taxon>
        <taxon>Fungi</taxon>
        <taxon>Dikarya</taxon>
        <taxon>Basidiomycota</taxon>
        <taxon>Agaricomycotina</taxon>
        <taxon>Agaricomycetes</taxon>
        <taxon>Hymenochaetales</taxon>
        <taxon>Hymenochaetaceae</taxon>
        <taxon>Phellinidium</taxon>
    </lineage>
</organism>
<gene>
    <name evidence="3" type="ORF">EW145_g3273</name>
</gene>
<comment type="caution">
    <text evidence="3">The sequence shown here is derived from an EMBL/GenBank/DDBJ whole genome shotgun (WGS) entry which is preliminary data.</text>
</comment>
<evidence type="ECO:0000256" key="2">
    <source>
        <dbReference type="SAM" id="Phobius"/>
    </source>
</evidence>
<feature type="transmembrane region" description="Helical" evidence="2">
    <location>
        <begin position="143"/>
        <end position="162"/>
    </location>
</feature>
<evidence type="ECO:0000256" key="1">
    <source>
        <dbReference type="SAM" id="MobiDB-lite"/>
    </source>
</evidence>
<name>A0A4S4L7Y0_9AGAM</name>
<feature type="transmembrane region" description="Helical" evidence="2">
    <location>
        <begin position="418"/>
        <end position="447"/>
    </location>
</feature>
<keyword evidence="4" id="KW-1185">Reference proteome</keyword>
<sequence>MLSRDVAAIAAAIARRRDTRGKHSFMVGTHLQPDYGSTMNRPTPRSYSASRSNDRLQRVLEDANNDDGIPPAWVSRDGGDGSGVSNDVGAEVEDEDEVERYVYRRAVRLYALVPLGSLLFLLLFAFLPALIQPASLPHSPSAGRSALAVLLSAAMWCLAHSLRVPLYDLLSKFFTSLATVFYKQKRKDDECAKYVPTLTTLVHAVLLAAFQESLRLASFAIFDLRWHQRLSLPGNSHTSAGKRAPDAVFREVWALAFGWALAEVCAGVLQGYEQLVLYSDAAPYEYAASPSDGTDPEGVGHEPYESFDEEGEEGDARSFVRNSIWLSDVDNAKATALQDDGVDAALSRLANIKAREELEELYGEPYINIAVFIPLLQRLDSLLLSLGITLILAAAYLPPPPPAPSSLFIPLQRSSATIHHFTALSHILLVPTFVLVTLIHAILGILHAPPALARIGLPAAAYASCMIGLALAFGGVGVWVGVW</sequence>
<keyword evidence="2" id="KW-0472">Membrane</keyword>
<feature type="compositionally biased region" description="Polar residues" evidence="1">
    <location>
        <begin position="35"/>
        <end position="51"/>
    </location>
</feature>
<feature type="transmembrane region" description="Helical" evidence="2">
    <location>
        <begin position="459"/>
        <end position="482"/>
    </location>
</feature>
<proteinExistence type="predicted"/>
<feature type="region of interest" description="Disordered" evidence="1">
    <location>
        <begin position="70"/>
        <end position="90"/>
    </location>
</feature>
<evidence type="ECO:0000313" key="4">
    <source>
        <dbReference type="Proteomes" id="UP000308199"/>
    </source>
</evidence>